<reference evidence="1" key="2">
    <citation type="journal article" date="2015" name="Data Brief">
        <title>Shoot transcriptome of the giant reed, Arundo donax.</title>
        <authorList>
            <person name="Barrero R.A."/>
            <person name="Guerrero F.D."/>
            <person name="Moolhuijzen P."/>
            <person name="Goolsby J.A."/>
            <person name="Tidwell J."/>
            <person name="Bellgard S.E."/>
            <person name="Bellgard M.I."/>
        </authorList>
    </citation>
    <scope>NUCLEOTIDE SEQUENCE</scope>
    <source>
        <tissue evidence="1">Shoot tissue taken approximately 20 cm above the soil surface</tissue>
    </source>
</reference>
<dbReference type="EMBL" id="GBRH01162384">
    <property type="protein sequence ID" value="JAE35512.1"/>
    <property type="molecule type" value="Transcribed_RNA"/>
</dbReference>
<reference evidence="1" key="1">
    <citation type="submission" date="2014-09" db="EMBL/GenBank/DDBJ databases">
        <authorList>
            <person name="Magalhaes I.L.F."/>
            <person name="Oliveira U."/>
            <person name="Santos F.R."/>
            <person name="Vidigal T.H.D.A."/>
            <person name="Brescovit A.D."/>
            <person name="Santos A.J."/>
        </authorList>
    </citation>
    <scope>NUCLEOTIDE SEQUENCE</scope>
    <source>
        <tissue evidence="1">Shoot tissue taken approximately 20 cm above the soil surface</tissue>
    </source>
</reference>
<evidence type="ECO:0000313" key="1">
    <source>
        <dbReference type="EMBL" id="JAE35512.1"/>
    </source>
</evidence>
<accession>A0A0A9HFH6</accession>
<name>A0A0A9HFH6_ARUDO</name>
<protein>
    <submittedName>
        <fullName evidence="1">Uncharacterized protein</fullName>
    </submittedName>
</protein>
<proteinExistence type="predicted"/>
<sequence length="44" mass="5129">MFRVVSTYQHLGVVPPTKCAVLTICSSNVERFLQYIVLHHDRNR</sequence>
<organism evidence="1">
    <name type="scientific">Arundo donax</name>
    <name type="common">Giant reed</name>
    <name type="synonym">Donax arundinaceus</name>
    <dbReference type="NCBI Taxonomy" id="35708"/>
    <lineage>
        <taxon>Eukaryota</taxon>
        <taxon>Viridiplantae</taxon>
        <taxon>Streptophyta</taxon>
        <taxon>Embryophyta</taxon>
        <taxon>Tracheophyta</taxon>
        <taxon>Spermatophyta</taxon>
        <taxon>Magnoliopsida</taxon>
        <taxon>Liliopsida</taxon>
        <taxon>Poales</taxon>
        <taxon>Poaceae</taxon>
        <taxon>PACMAD clade</taxon>
        <taxon>Arundinoideae</taxon>
        <taxon>Arundineae</taxon>
        <taxon>Arundo</taxon>
    </lineage>
</organism>
<dbReference type="AlphaFoldDB" id="A0A0A9HFH6"/>